<gene>
    <name evidence="5 8" type="primary">prmC</name>
    <name evidence="8" type="ORF">GCM10007167_00600</name>
</gene>
<dbReference type="InterPro" id="IPR029063">
    <property type="entry name" value="SAM-dependent_MTases_sf"/>
</dbReference>
<dbReference type="PANTHER" id="PTHR18895">
    <property type="entry name" value="HEMK METHYLTRANSFERASE"/>
    <property type="match status" value="1"/>
</dbReference>
<dbReference type="InterPro" id="IPR002052">
    <property type="entry name" value="DNA_methylase_N6_adenine_CS"/>
</dbReference>
<feature type="binding site" evidence="5">
    <location>
        <position position="165"/>
    </location>
    <ligand>
        <name>S-adenosyl-L-methionine</name>
        <dbReference type="ChEBI" id="CHEBI:59789"/>
    </ligand>
</feature>
<dbReference type="Pfam" id="PF17827">
    <property type="entry name" value="PrmC_N"/>
    <property type="match status" value="1"/>
</dbReference>
<dbReference type="Gene3D" id="1.10.8.10">
    <property type="entry name" value="DNA helicase RuvA subunit, C-terminal domain"/>
    <property type="match status" value="1"/>
</dbReference>
<dbReference type="GO" id="GO:0003676">
    <property type="term" value="F:nucleic acid binding"/>
    <property type="evidence" value="ECO:0007669"/>
    <property type="project" value="InterPro"/>
</dbReference>
<evidence type="ECO:0000256" key="4">
    <source>
        <dbReference type="ARBA" id="ARBA00048391"/>
    </source>
</evidence>
<evidence type="ECO:0000256" key="2">
    <source>
        <dbReference type="ARBA" id="ARBA00022679"/>
    </source>
</evidence>
<keyword evidence="1 5" id="KW-0489">Methyltransferase</keyword>
<dbReference type="GO" id="GO:0102559">
    <property type="term" value="F:peptide chain release factor N(5)-glutamine methyltransferase activity"/>
    <property type="evidence" value="ECO:0007669"/>
    <property type="project" value="UniProtKB-EC"/>
</dbReference>
<comment type="similarity">
    <text evidence="5">Belongs to the protein N5-glutamine methyltransferase family. PrmC subfamily.</text>
</comment>
<dbReference type="InterPro" id="IPR007848">
    <property type="entry name" value="Small_mtfrase_dom"/>
</dbReference>
<dbReference type="AlphaFoldDB" id="A0A918YWG7"/>
<evidence type="ECO:0000259" key="7">
    <source>
        <dbReference type="Pfam" id="PF17827"/>
    </source>
</evidence>
<feature type="domain" description="Release factor glutamine methyltransferase N-terminal" evidence="7">
    <location>
        <begin position="6"/>
        <end position="69"/>
    </location>
</feature>
<dbReference type="Gene3D" id="3.40.50.150">
    <property type="entry name" value="Vaccinia Virus protein VP39"/>
    <property type="match status" value="1"/>
</dbReference>
<keyword evidence="2 5" id="KW-0808">Transferase</keyword>
<dbReference type="RefSeq" id="WP_146471704.1">
    <property type="nucleotide sequence ID" value="NZ_BNCF01000001.1"/>
</dbReference>
<accession>A0A918YWG7</accession>
<feature type="binding site" evidence="5">
    <location>
        <begin position="180"/>
        <end position="183"/>
    </location>
    <ligand>
        <name>substrate</name>
    </ligand>
</feature>
<evidence type="ECO:0000256" key="3">
    <source>
        <dbReference type="ARBA" id="ARBA00022691"/>
    </source>
</evidence>
<dbReference type="FunFam" id="3.40.50.150:FF:000053">
    <property type="entry name" value="Release factor glutamine methyltransferase"/>
    <property type="match status" value="1"/>
</dbReference>
<evidence type="ECO:0000313" key="9">
    <source>
        <dbReference type="Proteomes" id="UP000636453"/>
    </source>
</evidence>
<dbReference type="Proteomes" id="UP000636453">
    <property type="component" value="Unassembled WGS sequence"/>
</dbReference>
<dbReference type="EMBL" id="BNCF01000001">
    <property type="protein sequence ID" value="GHE24814.1"/>
    <property type="molecule type" value="Genomic_DNA"/>
</dbReference>
<keyword evidence="9" id="KW-1185">Reference proteome</keyword>
<comment type="catalytic activity">
    <reaction evidence="4 5">
        <text>L-glutaminyl-[peptide chain release factor] + S-adenosyl-L-methionine = N(5)-methyl-L-glutaminyl-[peptide chain release factor] + S-adenosyl-L-homocysteine + H(+)</text>
        <dbReference type="Rhea" id="RHEA:42896"/>
        <dbReference type="Rhea" id="RHEA-COMP:10271"/>
        <dbReference type="Rhea" id="RHEA-COMP:10272"/>
        <dbReference type="ChEBI" id="CHEBI:15378"/>
        <dbReference type="ChEBI" id="CHEBI:30011"/>
        <dbReference type="ChEBI" id="CHEBI:57856"/>
        <dbReference type="ChEBI" id="CHEBI:59789"/>
        <dbReference type="ChEBI" id="CHEBI:61891"/>
        <dbReference type="EC" id="2.1.1.297"/>
    </reaction>
</comment>
<dbReference type="InterPro" id="IPR004556">
    <property type="entry name" value="HemK-like"/>
</dbReference>
<feature type="binding site" evidence="5">
    <location>
        <position position="180"/>
    </location>
    <ligand>
        <name>S-adenosyl-L-methionine</name>
        <dbReference type="ChEBI" id="CHEBI:59789"/>
    </ligand>
</feature>
<protein>
    <recommendedName>
        <fullName evidence="5">Release factor glutamine methyltransferase</fullName>
        <shortName evidence="5">RF MTase</shortName>
        <ecNumber evidence="5">2.1.1.297</ecNumber>
    </recommendedName>
    <alternativeName>
        <fullName evidence="5">N5-glutamine methyltransferase PrmC</fullName>
    </alternativeName>
    <alternativeName>
        <fullName evidence="5">Protein-(glutamine-N5) MTase PrmC</fullName>
    </alternativeName>
    <alternativeName>
        <fullName evidence="5">Protein-glutamine N-methyltransferase PrmC</fullName>
    </alternativeName>
</protein>
<feature type="binding site" evidence="5">
    <location>
        <position position="137"/>
    </location>
    <ligand>
        <name>S-adenosyl-L-methionine</name>
        <dbReference type="ChEBI" id="CHEBI:59789"/>
    </ligand>
</feature>
<sequence>MARIDALLRAARARLPPGEAEILLAHALGRPPAWLFAHGDEEAAPAHAAAFERLLARRVDGEPVAYLVGRRGFWRFDLDVTPATLIPRPDTERLVELALERLPDDRALRIVDLGTGSGAIALALALERPRARVIATDASAEALVVARHNAQRLGAANVEFRAGDWWSPLAGERFDAVVSNPPYIAADDAHLTQGDLRFEPPSALASGADGLDALRTIAGGACAHLVEGGWLMVEHGHDQGAAVRALFAQAGLREVRTAQDLEARDRVTIGRAPG</sequence>
<dbReference type="PANTHER" id="PTHR18895:SF74">
    <property type="entry name" value="MTRF1L RELEASE FACTOR GLUTAMINE METHYLTRANSFERASE"/>
    <property type="match status" value="1"/>
</dbReference>
<dbReference type="SUPFAM" id="SSF53335">
    <property type="entry name" value="S-adenosyl-L-methionine-dependent methyltransferases"/>
    <property type="match status" value="1"/>
</dbReference>
<dbReference type="GO" id="GO:0032259">
    <property type="term" value="P:methylation"/>
    <property type="evidence" value="ECO:0007669"/>
    <property type="project" value="UniProtKB-KW"/>
</dbReference>
<comment type="function">
    <text evidence="5">Methylates the class 1 translation termination release factors RF1/PrfA and RF2/PrfB on the glutamine residue of the universally conserved GGQ motif.</text>
</comment>
<dbReference type="NCBIfam" id="TIGR00536">
    <property type="entry name" value="hemK_fam"/>
    <property type="match status" value="1"/>
</dbReference>
<dbReference type="InterPro" id="IPR050320">
    <property type="entry name" value="N5-glutamine_MTase"/>
</dbReference>
<dbReference type="HAMAP" id="MF_02126">
    <property type="entry name" value="RF_methyltr_PrmC"/>
    <property type="match status" value="1"/>
</dbReference>
<evidence type="ECO:0000256" key="1">
    <source>
        <dbReference type="ARBA" id="ARBA00022603"/>
    </source>
</evidence>
<proteinExistence type="inferred from homology"/>
<feature type="domain" description="Methyltransferase small" evidence="6">
    <location>
        <begin position="97"/>
        <end position="189"/>
    </location>
</feature>
<keyword evidence="3 5" id="KW-0949">S-adenosyl-L-methionine</keyword>
<dbReference type="Pfam" id="PF05175">
    <property type="entry name" value="MTS"/>
    <property type="match status" value="1"/>
</dbReference>
<dbReference type="InterPro" id="IPR019874">
    <property type="entry name" value="RF_methyltr_PrmC"/>
</dbReference>
<evidence type="ECO:0000259" key="6">
    <source>
        <dbReference type="Pfam" id="PF05175"/>
    </source>
</evidence>
<evidence type="ECO:0000256" key="5">
    <source>
        <dbReference type="HAMAP-Rule" id="MF_02126"/>
    </source>
</evidence>
<dbReference type="NCBIfam" id="TIGR03534">
    <property type="entry name" value="RF_mod_PrmC"/>
    <property type="match status" value="1"/>
</dbReference>
<evidence type="ECO:0000313" key="8">
    <source>
        <dbReference type="EMBL" id="GHE24814.1"/>
    </source>
</evidence>
<feature type="binding site" evidence="5">
    <location>
        <begin position="114"/>
        <end position="118"/>
    </location>
    <ligand>
        <name>S-adenosyl-L-methionine</name>
        <dbReference type="ChEBI" id="CHEBI:59789"/>
    </ligand>
</feature>
<name>A0A918YWG7_9GAMM</name>
<dbReference type="PROSITE" id="PS00092">
    <property type="entry name" value="N6_MTASE"/>
    <property type="match status" value="1"/>
</dbReference>
<dbReference type="OrthoDB" id="9800643at2"/>
<dbReference type="InterPro" id="IPR040758">
    <property type="entry name" value="PrmC_N"/>
</dbReference>
<comment type="caution">
    <text evidence="8">The sequence shown here is derived from an EMBL/GenBank/DDBJ whole genome shotgun (WGS) entry which is preliminary data.</text>
</comment>
<reference evidence="8" key="2">
    <citation type="submission" date="2020-09" db="EMBL/GenBank/DDBJ databases">
        <authorList>
            <person name="Sun Q."/>
            <person name="Kim S."/>
        </authorList>
    </citation>
    <scope>NUCLEOTIDE SEQUENCE</scope>
    <source>
        <strain evidence="8">KCTC 32020</strain>
    </source>
</reference>
<dbReference type="EC" id="2.1.1.297" evidence="5"/>
<dbReference type="CDD" id="cd02440">
    <property type="entry name" value="AdoMet_MTases"/>
    <property type="match status" value="1"/>
</dbReference>
<reference evidence="8" key="1">
    <citation type="journal article" date="2014" name="Int. J. Syst. Evol. Microbiol.">
        <title>Complete genome sequence of Corynebacterium casei LMG S-19264T (=DSM 44701T), isolated from a smear-ripened cheese.</title>
        <authorList>
            <consortium name="US DOE Joint Genome Institute (JGI-PGF)"/>
            <person name="Walter F."/>
            <person name="Albersmeier A."/>
            <person name="Kalinowski J."/>
            <person name="Ruckert C."/>
        </authorList>
    </citation>
    <scope>NUCLEOTIDE SEQUENCE</scope>
    <source>
        <strain evidence="8">KCTC 32020</strain>
    </source>
</reference>
<organism evidence="8 9">
    <name type="scientific">Vulcaniibacterium thermophilum</name>
    <dbReference type="NCBI Taxonomy" id="1169913"/>
    <lineage>
        <taxon>Bacteria</taxon>
        <taxon>Pseudomonadati</taxon>
        <taxon>Pseudomonadota</taxon>
        <taxon>Gammaproteobacteria</taxon>
        <taxon>Lysobacterales</taxon>
        <taxon>Lysobacteraceae</taxon>
        <taxon>Vulcaniibacterium</taxon>
    </lineage>
</organism>